<sequence>MYCYSVYILRCNDNSYYTGITNNMERRLSEHDDGLNSKCYTFKRRPLKLVFEKEFGNVLQAISFEKRLKGWSKAKKDALIKNEFERLQVLSECRNATHFKFKPD</sequence>
<gene>
    <name evidence="3" type="ORF">BC962_0915</name>
</gene>
<organism evidence="3 4">
    <name type="scientific">Gillisia mitskevichiae</name>
    <dbReference type="NCBI Taxonomy" id="270921"/>
    <lineage>
        <taxon>Bacteria</taxon>
        <taxon>Pseudomonadati</taxon>
        <taxon>Bacteroidota</taxon>
        <taxon>Flavobacteriia</taxon>
        <taxon>Flavobacteriales</taxon>
        <taxon>Flavobacteriaceae</taxon>
        <taxon>Gillisia</taxon>
    </lineage>
</organism>
<evidence type="ECO:0000259" key="2">
    <source>
        <dbReference type="PROSITE" id="PS50164"/>
    </source>
</evidence>
<dbReference type="InterPro" id="IPR050190">
    <property type="entry name" value="UPF0213_domain"/>
</dbReference>
<evidence type="ECO:0000256" key="1">
    <source>
        <dbReference type="ARBA" id="ARBA00007435"/>
    </source>
</evidence>
<keyword evidence="4" id="KW-1185">Reference proteome</keyword>
<dbReference type="RefSeq" id="WP_121344685.1">
    <property type="nucleotide sequence ID" value="NZ_RBLG01000001.1"/>
</dbReference>
<keyword evidence="3" id="KW-0378">Hydrolase</keyword>
<dbReference type="Pfam" id="PF01541">
    <property type="entry name" value="GIY-YIG"/>
    <property type="match status" value="1"/>
</dbReference>
<name>A0A495PZI9_9FLAO</name>
<dbReference type="SUPFAM" id="SSF82771">
    <property type="entry name" value="GIY-YIG endonuclease"/>
    <property type="match status" value="1"/>
</dbReference>
<accession>A0A495PZI9</accession>
<dbReference type="Gene3D" id="3.40.1440.10">
    <property type="entry name" value="GIY-YIG endonuclease"/>
    <property type="match status" value="1"/>
</dbReference>
<dbReference type="CDD" id="cd10456">
    <property type="entry name" value="GIY-YIG_UPF0213"/>
    <property type="match status" value="1"/>
</dbReference>
<feature type="domain" description="GIY-YIG" evidence="2">
    <location>
        <begin position="2"/>
        <end position="78"/>
    </location>
</feature>
<proteinExistence type="inferred from homology"/>
<dbReference type="Proteomes" id="UP000276282">
    <property type="component" value="Unassembled WGS sequence"/>
</dbReference>
<protein>
    <submittedName>
        <fullName evidence="3">Putative endonuclease</fullName>
    </submittedName>
</protein>
<comment type="caution">
    <text evidence="3">The sequence shown here is derived from an EMBL/GenBank/DDBJ whole genome shotgun (WGS) entry which is preliminary data.</text>
</comment>
<dbReference type="OrthoDB" id="1495241at2"/>
<evidence type="ECO:0000313" key="3">
    <source>
        <dbReference type="EMBL" id="RKS55940.1"/>
    </source>
</evidence>
<dbReference type="InterPro" id="IPR035901">
    <property type="entry name" value="GIY-YIG_endonuc_sf"/>
</dbReference>
<keyword evidence="3" id="KW-0255">Endonuclease</keyword>
<dbReference type="PROSITE" id="PS50164">
    <property type="entry name" value="GIY_YIG"/>
    <property type="match status" value="1"/>
</dbReference>
<reference evidence="3 4" key="1">
    <citation type="submission" date="2018-10" db="EMBL/GenBank/DDBJ databases">
        <title>Genomic Encyclopedia of Archaeal and Bacterial Type Strains, Phase II (KMG-II): from individual species to whole genera.</title>
        <authorList>
            <person name="Goeker M."/>
        </authorList>
    </citation>
    <scope>NUCLEOTIDE SEQUENCE [LARGE SCALE GENOMIC DNA]</scope>
    <source>
        <strain evidence="3 4">DSM 19839</strain>
    </source>
</reference>
<dbReference type="InterPro" id="IPR000305">
    <property type="entry name" value="GIY-YIG_endonuc"/>
</dbReference>
<dbReference type="PANTHER" id="PTHR34477">
    <property type="entry name" value="UPF0213 PROTEIN YHBQ"/>
    <property type="match status" value="1"/>
</dbReference>
<dbReference type="PANTHER" id="PTHR34477:SF1">
    <property type="entry name" value="UPF0213 PROTEIN YHBQ"/>
    <property type="match status" value="1"/>
</dbReference>
<comment type="similarity">
    <text evidence="1">Belongs to the UPF0213 family.</text>
</comment>
<keyword evidence="3" id="KW-0540">Nuclease</keyword>
<dbReference type="EMBL" id="RBLG01000001">
    <property type="protein sequence ID" value="RKS55940.1"/>
    <property type="molecule type" value="Genomic_DNA"/>
</dbReference>
<dbReference type="AlphaFoldDB" id="A0A495PZI9"/>
<evidence type="ECO:0000313" key="4">
    <source>
        <dbReference type="Proteomes" id="UP000276282"/>
    </source>
</evidence>
<dbReference type="GO" id="GO:0004519">
    <property type="term" value="F:endonuclease activity"/>
    <property type="evidence" value="ECO:0007669"/>
    <property type="project" value="UniProtKB-KW"/>
</dbReference>